<organism evidence="6 7">
    <name type="scientific">Pacificimonas pallii</name>
    <dbReference type="NCBI Taxonomy" id="2827236"/>
    <lineage>
        <taxon>Bacteria</taxon>
        <taxon>Pseudomonadati</taxon>
        <taxon>Pseudomonadota</taxon>
        <taxon>Alphaproteobacteria</taxon>
        <taxon>Sphingomonadales</taxon>
        <taxon>Sphingosinicellaceae</taxon>
        <taxon>Pacificimonas</taxon>
    </lineage>
</organism>
<keyword evidence="3" id="KW-0804">Transcription</keyword>
<dbReference type="Pfam" id="PF08281">
    <property type="entry name" value="Sigma70_r4_2"/>
    <property type="match status" value="1"/>
</dbReference>
<reference evidence="6 7" key="1">
    <citation type="submission" date="2021-04" db="EMBL/GenBank/DDBJ databases">
        <authorList>
            <person name="Pira H."/>
            <person name="Risdian C."/>
            <person name="Wink J."/>
        </authorList>
    </citation>
    <scope>NUCLEOTIDE SEQUENCE [LARGE SCALE GENOMIC DNA]</scope>
    <source>
        <strain evidence="6 7">WHA3</strain>
    </source>
</reference>
<sequence>MGSDQGQRLEAAFRENRTILRKWLIGRLGDVTDADDVLQSVYLRIWTYAETNEIEHPRALIFKTATNLATNELVSRRRRYLRTSNAEADEVEAVRAVGPTPEEQSLLREDIQRALAEIGNLKPKVRRAFELSRLEGKTYAEIAGLLGVSESSVEKYIIEALRILRARLRPGEGAKILPFSAAGARV</sequence>
<dbReference type="InterPro" id="IPR014284">
    <property type="entry name" value="RNA_pol_sigma-70_dom"/>
</dbReference>
<keyword evidence="2" id="KW-0731">Sigma factor</keyword>
<evidence type="ECO:0000313" key="7">
    <source>
        <dbReference type="Proteomes" id="UP000722336"/>
    </source>
</evidence>
<dbReference type="Pfam" id="PF04542">
    <property type="entry name" value="Sigma70_r2"/>
    <property type="match status" value="1"/>
</dbReference>
<feature type="domain" description="RNA polymerase sigma factor 70 region 4 type 2" evidence="5">
    <location>
        <begin position="114"/>
        <end position="161"/>
    </location>
</feature>
<dbReference type="PANTHER" id="PTHR43133:SF63">
    <property type="entry name" value="RNA POLYMERASE SIGMA FACTOR FECI-RELATED"/>
    <property type="match status" value="1"/>
</dbReference>
<feature type="domain" description="RNA polymerase sigma-70 region 2" evidence="4">
    <location>
        <begin position="13"/>
        <end position="79"/>
    </location>
</feature>
<keyword evidence="7" id="KW-1185">Reference proteome</keyword>
<evidence type="ECO:0000256" key="2">
    <source>
        <dbReference type="ARBA" id="ARBA00023082"/>
    </source>
</evidence>
<evidence type="ECO:0000259" key="5">
    <source>
        <dbReference type="Pfam" id="PF08281"/>
    </source>
</evidence>
<evidence type="ECO:0000259" key="4">
    <source>
        <dbReference type="Pfam" id="PF04542"/>
    </source>
</evidence>
<dbReference type="InterPro" id="IPR039425">
    <property type="entry name" value="RNA_pol_sigma-70-like"/>
</dbReference>
<evidence type="ECO:0000256" key="3">
    <source>
        <dbReference type="ARBA" id="ARBA00023163"/>
    </source>
</evidence>
<name>A0ABS6SB91_9SPHN</name>
<dbReference type="EMBL" id="JAGSPA010000001">
    <property type="protein sequence ID" value="MBV7255625.1"/>
    <property type="molecule type" value="Genomic_DNA"/>
</dbReference>
<evidence type="ECO:0000313" key="6">
    <source>
        <dbReference type="EMBL" id="MBV7255625.1"/>
    </source>
</evidence>
<dbReference type="InterPro" id="IPR013249">
    <property type="entry name" value="RNA_pol_sigma70_r4_t2"/>
</dbReference>
<protein>
    <submittedName>
        <fullName evidence="6">RNA polymerase sigma factor</fullName>
    </submittedName>
</protein>
<comment type="caution">
    <text evidence="6">The sequence shown here is derived from an EMBL/GenBank/DDBJ whole genome shotgun (WGS) entry which is preliminary data.</text>
</comment>
<dbReference type="NCBIfam" id="TIGR02937">
    <property type="entry name" value="sigma70-ECF"/>
    <property type="match status" value="1"/>
</dbReference>
<dbReference type="RefSeq" id="WP_218443973.1">
    <property type="nucleotide sequence ID" value="NZ_JAGSPA010000001.1"/>
</dbReference>
<dbReference type="PANTHER" id="PTHR43133">
    <property type="entry name" value="RNA POLYMERASE ECF-TYPE SIGMA FACTO"/>
    <property type="match status" value="1"/>
</dbReference>
<accession>A0ABS6SB91</accession>
<dbReference type="Proteomes" id="UP000722336">
    <property type="component" value="Unassembled WGS sequence"/>
</dbReference>
<gene>
    <name evidence="6" type="ORF">KCG44_02365</name>
</gene>
<dbReference type="InterPro" id="IPR007627">
    <property type="entry name" value="RNA_pol_sigma70_r2"/>
</dbReference>
<proteinExistence type="predicted"/>
<evidence type="ECO:0000256" key="1">
    <source>
        <dbReference type="ARBA" id="ARBA00023015"/>
    </source>
</evidence>
<keyword evidence="1" id="KW-0805">Transcription regulation</keyword>